<dbReference type="GO" id="GO:0009403">
    <property type="term" value="P:toxin biosynthetic process"/>
    <property type="evidence" value="ECO:0007669"/>
    <property type="project" value="InterPro"/>
</dbReference>
<evidence type="ECO:0000256" key="1">
    <source>
        <dbReference type="ARBA" id="ARBA00004141"/>
    </source>
</evidence>
<evidence type="ECO:0000256" key="5">
    <source>
        <dbReference type="SAM" id="MobiDB-lite"/>
    </source>
</evidence>
<keyword evidence="2 6" id="KW-0812">Transmembrane</keyword>
<dbReference type="Proteomes" id="UP001279553">
    <property type="component" value="Unassembled WGS sequence"/>
</dbReference>
<feature type="region of interest" description="Disordered" evidence="5">
    <location>
        <begin position="173"/>
        <end position="199"/>
    </location>
</feature>
<feature type="transmembrane region" description="Helical" evidence="6">
    <location>
        <begin position="101"/>
        <end position="125"/>
    </location>
</feature>
<sequence>MTWVDGVALGIVVLSGLLALARGLVREVLGIGAWIGAGLAAFEFYPAVETQLAGFVHQPKLILPLSIGLVFIVVLVVLSILSTWLGSMVRDSALSGIDRTLGLAFGLVRGVVIVCLLYIGLSIFLQPPEWPAGITDAKFLPYAESGSKFIVGLLPAAYQPHIDKIGADHRIEATTAGTDKGEAPSSAPASGSPPGSASQ</sequence>
<dbReference type="EMBL" id="JAWXYB010000018">
    <property type="protein sequence ID" value="MDX5930831.1"/>
    <property type="molecule type" value="Genomic_DNA"/>
</dbReference>
<evidence type="ECO:0000313" key="8">
    <source>
        <dbReference type="Proteomes" id="UP001279553"/>
    </source>
</evidence>
<protein>
    <submittedName>
        <fullName evidence="7">CvpA family protein</fullName>
    </submittedName>
</protein>
<feature type="transmembrane region" description="Helical" evidence="6">
    <location>
        <begin position="60"/>
        <end position="81"/>
    </location>
</feature>
<dbReference type="PANTHER" id="PTHR36926:SF1">
    <property type="entry name" value="COLICIN V PRODUCTION PROTEIN"/>
    <property type="match status" value="1"/>
</dbReference>
<organism evidence="7 8">
    <name type="scientific">Acidiphilium acidophilum</name>
    <name type="common">Thiobacillus acidophilus</name>
    <dbReference type="NCBI Taxonomy" id="76588"/>
    <lineage>
        <taxon>Bacteria</taxon>
        <taxon>Pseudomonadati</taxon>
        <taxon>Pseudomonadota</taxon>
        <taxon>Alphaproteobacteria</taxon>
        <taxon>Acetobacterales</taxon>
        <taxon>Acidocellaceae</taxon>
        <taxon>Acidiphilium</taxon>
    </lineage>
</organism>
<evidence type="ECO:0000313" key="7">
    <source>
        <dbReference type="EMBL" id="MDX5930831.1"/>
    </source>
</evidence>
<dbReference type="PANTHER" id="PTHR36926">
    <property type="entry name" value="COLICIN V PRODUCTION PROTEIN"/>
    <property type="match status" value="1"/>
</dbReference>
<proteinExistence type="predicted"/>
<dbReference type="GO" id="GO:0016020">
    <property type="term" value="C:membrane"/>
    <property type="evidence" value="ECO:0007669"/>
    <property type="project" value="UniProtKB-SubCell"/>
</dbReference>
<dbReference type="InterPro" id="IPR003825">
    <property type="entry name" value="Colicin-V_CvpA"/>
</dbReference>
<name>A0AAW9DPK2_ACIAO</name>
<evidence type="ECO:0000256" key="6">
    <source>
        <dbReference type="SAM" id="Phobius"/>
    </source>
</evidence>
<comment type="subcellular location">
    <subcellularLocation>
        <location evidence="1">Membrane</location>
        <topology evidence="1">Multi-pass membrane protein</topology>
    </subcellularLocation>
</comment>
<dbReference type="RefSeq" id="WP_319613758.1">
    <property type="nucleotide sequence ID" value="NZ_JAWXYB010000018.1"/>
</dbReference>
<dbReference type="InterPro" id="IPR052719">
    <property type="entry name" value="CvpA-like"/>
</dbReference>
<evidence type="ECO:0000256" key="3">
    <source>
        <dbReference type="ARBA" id="ARBA00022989"/>
    </source>
</evidence>
<dbReference type="Pfam" id="PF02674">
    <property type="entry name" value="Colicin_V"/>
    <property type="match status" value="1"/>
</dbReference>
<feature type="compositionally biased region" description="Low complexity" evidence="5">
    <location>
        <begin position="183"/>
        <end position="199"/>
    </location>
</feature>
<reference evidence="7 8" key="1">
    <citation type="submission" date="2023-11" db="EMBL/GenBank/DDBJ databases">
        <title>MicrobeMod: A computational toolkit for identifying prokaryotic methylation and restriction-modification with nanopore sequencing.</title>
        <authorList>
            <person name="Crits-Christoph A."/>
            <person name="Kang S.C."/>
            <person name="Lee H."/>
            <person name="Ostrov N."/>
        </authorList>
    </citation>
    <scope>NUCLEOTIDE SEQUENCE [LARGE SCALE GENOMIC DNA]</scope>
    <source>
        <strain evidence="7 8">DSMZ 700</strain>
    </source>
</reference>
<accession>A0AAW9DPK2</accession>
<evidence type="ECO:0000256" key="2">
    <source>
        <dbReference type="ARBA" id="ARBA00022692"/>
    </source>
</evidence>
<keyword evidence="3 6" id="KW-1133">Transmembrane helix</keyword>
<dbReference type="AlphaFoldDB" id="A0AAW9DPK2"/>
<gene>
    <name evidence="7" type="ORF">SIL87_08660</name>
</gene>
<keyword evidence="4 6" id="KW-0472">Membrane</keyword>
<keyword evidence="8" id="KW-1185">Reference proteome</keyword>
<feature type="transmembrane region" description="Helical" evidence="6">
    <location>
        <begin position="31"/>
        <end position="48"/>
    </location>
</feature>
<comment type="caution">
    <text evidence="7">The sequence shown here is derived from an EMBL/GenBank/DDBJ whole genome shotgun (WGS) entry which is preliminary data.</text>
</comment>
<evidence type="ECO:0000256" key="4">
    <source>
        <dbReference type="ARBA" id="ARBA00023136"/>
    </source>
</evidence>